<feature type="compositionally biased region" description="Pro residues" evidence="1">
    <location>
        <begin position="88"/>
        <end position="98"/>
    </location>
</feature>
<feature type="compositionally biased region" description="Basic and acidic residues" evidence="1">
    <location>
        <begin position="159"/>
        <end position="176"/>
    </location>
</feature>
<feature type="compositionally biased region" description="Polar residues" evidence="1">
    <location>
        <begin position="69"/>
        <end position="87"/>
    </location>
</feature>
<evidence type="ECO:0000313" key="4">
    <source>
        <dbReference type="Proteomes" id="UP000521943"/>
    </source>
</evidence>
<reference evidence="3 4" key="1">
    <citation type="submission" date="2020-07" db="EMBL/GenBank/DDBJ databases">
        <title>Comparative genomics of pyrophilous fungi reveals a link between fire events and developmental genes.</title>
        <authorList>
            <consortium name="DOE Joint Genome Institute"/>
            <person name="Steindorff A.S."/>
            <person name="Carver A."/>
            <person name="Calhoun S."/>
            <person name="Stillman K."/>
            <person name="Liu H."/>
            <person name="Lipzen A."/>
            <person name="Pangilinan J."/>
            <person name="Labutti K."/>
            <person name="Bruns T.D."/>
            <person name="Grigoriev I.V."/>
        </authorList>
    </citation>
    <scope>NUCLEOTIDE SEQUENCE [LARGE SCALE GENOMIC DNA]</scope>
    <source>
        <strain evidence="3 4">CBS 144469</strain>
    </source>
</reference>
<comment type="caution">
    <text evidence="3">The sequence shown here is derived from an EMBL/GenBank/DDBJ whole genome shotgun (WGS) entry which is preliminary data.</text>
</comment>
<feature type="region of interest" description="Disordered" evidence="1">
    <location>
        <begin position="153"/>
        <end position="176"/>
    </location>
</feature>
<sequence>MIMSVPESIQARGVVYVYNNSPKRRWIAWVIAGVIILVIALLFICSTNRVQRWFEERRRRRAAPPPLDTTPSLLAPQFQSSEASISHTPPPAYEPGPPTETKQGTAPAYPAPIHGGAWNSPLAPPPLPPAYRGVGNRLSGSFMAVGDWIRRTRQPAANREPDQETGEIEHAPLLKS</sequence>
<keyword evidence="2" id="KW-1133">Transmembrane helix</keyword>
<proteinExistence type="predicted"/>
<organism evidence="3 4">
    <name type="scientific">Ephemerocybe angulata</name>
    <dbReference type="NCBI Taxonomy" id="980116"/>
    <lineage>
        <taxon>Eukaryota</taxon>
        <taxon>Fungi</taxon>
        <taxon>Dikarya</taxon>
        <taxon>Basidiomycota</taxon>
        <taxon>Agaricomycotina</taxon>
        <taxon>Agaricomycetes</taxon>
        <taxon>Agaricomycetidae</taxon>
        <taxon>Agaricales</taxon>
        <taxon>Agaricineae</taxon>
        <taxon>Psathyrellaceae</taxon>
        <taxon>Ephemerocybe</taxon>
    </lineage>
</organism>
<keyword evidence="4" id="KW-1185">Reference proteome</keyword>
<gene>
    <name evidence="3" type="ORF">DFP72DRAFT_296187</name>
</gene>
<evidence type="ECO:0000256" key="1">
    <source>
        <dbReference type="SAM" id="MobiDB-lite"/>
    </source>
</evidence>
<evidence type="ECO:0000313" key="3">
    <source>
        <dbReference type="EMBL" id="KAF6756252.1"/>
    </source>
</evidence>
<dbReference type="AlphaFoldDB" id="A0A8H6I1L8"/>
<feature type="transmembrane region" description="Helical" evidence="2">
    <location>
        <begin position="26"/>
        <end position="50"/>
    </location>
</feature>
<protein>
    <submittedName>
        <fullName evidence="3">Uncharacterized protein</fullName>
    </submittedName>
</protein>
<dbReference type="OrthoDB" id="10642684at2759"/>
<accession>A0A8H6I1L8</accession>
<feature type="region of interest" description="Disordered" evidence="1">
    <location>
        <begin position="60"/>
        <end position="113"/>
    </location>
</feature>
<evidence type="ECO:0000256" key="2">
    <source>
        <dbReference type="SAM" id="Phobius"/>
    </source>
</evidence>
<keyword evidence="2" id="KW-0812">Transmembrane</keyword>
<dbReference type="EMBL" id="JACGCI010000027">
    <property type="protein sequence ID" value="KAF6756252.1"/>
    <property type="molecule type" value="Genomic_DNA"/>
</dbReference>
<name>A0A8H6I1L8_9AGAR</name>
<dbReference type="Proteomes" id="UP000521943">
    <property type="component" value="Unassembled WGS sequence"/>
</dbReference>
<keyword evidence="2" id="KW-0472">Membrane</keyword>